<dbReference type="PROSITE" id="PS51332">
    <property type="entry name" value="B12_BINDING"/>
    <property type="match status" value="1"/>
</dbReference>
<keyword evidence="3" id="KW-1185">Reference proteome</keyword>
<evidence type="ECO:0000259" key="1">
    <source>
        <dbReference type="PROSITE" id="PS51332"/>
    </source>
</evidence>
<evidence type="ECO:0000313" key="2">
    <source>
        <dbReference type="EMBL" id="MFC3967687.1"/>
    </source>
</evidence>
<sequence length="211" mass="22725">MTQDVILRNAVLPGIELLRVGKFTDFTLWLAERRGHQGSAEFIFATVSPLMSLVGVLWAEGRLSVADEHFVSMQIKKLLLNCLDAYDTPCSSAPLLIATTPEGEAHELGALCAAVLARQAGWNVLYLGPGLSVAEIAHAAGRHGARCVCLSSIFLAYRAFEKILGELQAAVPTGADIVIGGPVSQPFIAPERIILLQDLRDFSAYLSRRVA</sequence>
<dbReference type="CDD" id="cd02065">
    <property type="entry name" value="B12-binding_like"/>
    <property type="match status" value="1"/>
</dbReference>
<accession>A0ABV8E8A5</accession>
<reference evidence="3" key="1">
    <citation type="journal article" date="2019" name="Int. J. Syst. Evol. Microbiol.">
        <title>The Global Catalogue of Microorganisms (GCM) 10K type strain sequencing project: providing services to taxonomists for standard genome sequencing and annotation.</title>
        <authorList>
            <consortium name="The Broad Institute Genomics Platform"/>
            <consortium name="The Broad Institute Genome Sequencing Center for Infectious Disease"/>
            <person name="Wu L."/>
            <person name="Ma J."/>
        </authorList>
    </citation>
    <scope>NUCLEOTIDE SEQUENCE [LARGE SCALE GENOMIC DNA]</scope>
    <source>
        <strain evidence="3">TBRC 5781</strain>
    </source>
</reference>
<dbReference type="EMBL" id="JBHSBD010000024">
    <property type="protein sequence ID" value="MFC3967687.1"/>
    <property type="molecule type" value="Genomic_DNA"/>
</dbReference>
<proteinExistence type="predicted"/>
<comment type="caution">
    <text evidence="2">The sequence shown here is derived from an EMBL/GenBank/DDBJ whole genome shotgun (WGS) entry which is preliminary data.</text>
</comment>
<name>A0ABV8E8A5_9HYPH</name>
<dbReference type="SUPFAM" id="SSF52242">
    <property type="entry name" value="Cobalamin (vitamin B12)-binding domain"/>
    <property type="match status" value="1"/>
</dbReference>
<gene>
    <name evidence="2" type="ORF">ACFOVS_06030</name>
</gene>
<protein>
    <submittedName>
        <fullName evidence="2">B12-binding domain-containing protein</fullName>
    </submittedName>
</protein>
<dbReference type="Proteomes" id="UP001595697">
    <property type="component" value="Unassembled WGS sequence"/>
</dbReference>
<organism evidence="2 3">
    <name type="scientific">Rhizobium lemnae</name>
    <dbReference type="NCBI Taxonomy" id="1214924"/>
    <lineage>
        <taxon>Bacteria</taxon>
        <taxon>Pseudomonadati</taxon>
        <taxon>Pseudomonadota</taxon>
        <taxon>Alphaproteobacteria</taxon>
        <taxon>Hyphomicrobiales</taxon>
        <taxon>Rhizobiaceae</taxon>
        <taxon>Rhizobium/Agrobacterium group</taxon>
        <taxon>Rhizobium</taxon>
    </lineage>
</organism>
<evidence type="ECO:0000313" key="3">
    <source>
        <dbReference type="Proteomes" id="UP001595697"/>
    </source>
</evidence>
<dbReference type="InterPro" id="IPR036594">
    <property type="entry name" value="Meth_synthase_dom"/>
</dbReference>
<dbReference type="InterPro" id="IPR006158">
    <property type="entry name" value="Cobalamin-bd"/>
</dbReference>
<dbReference type="InterPro" id="IPR036724">
    <property type="entry name" value="Cobalamin-bd_sf"/>
</dbReference>
<feature type="domain" description="B12-binding" evidence="1">
    <location>
        <begin position="93"/>
        <end position="211"/>
    </location>
</feature>
<dbReference type="Gene3D" id="1.10.1240.10">
    <property type="entry name" value="Methionine synthase domain"/>
    <property type="match status" value="1"/>
</dbReference>
<dbReference type="Gene3D" id="3.40.50.280">
    <property type="entry name" value="Cobalamin-binding domain"/>
    <property type="match status" value="1"/>
</dbReference>
<dbReference type="Pfam" id="PF02310">
    <property type="entry name" value="B12-binding"/>
    <property type="match status" value="1"/>
</dbReference>
<dbReference type="InterPro" id="IPR003759">
    <property type="entry name" value="Cbl-bd_cap"/>
</dbReference>
<dbReference type="RefSeq" id="WP_377307188.1">
    <property type="nucleotide sequence ID" value="NZ_JBHSBD010000024.1"/>
</dbReference>
<dbReference type="Pfam" id="PF02607">
    <property type="entry name" value="B12-binding_2"/>
    <property type="match status" value="1"/>
</dbReference>